<accession>A0ABS6XYT9</accession>
<reference evidence="1 2" key="1">
    <citation type="submission" date="2021-07" db="EMBL/GenBank/DDBJ databases">
        <title>Flavobacterium sp. nov. isolated from sediment on the Taihu Lake.</title>
        <authorList>
            <person name="Qu J.-H."/>
        </authorList>
    </citation>
    <scope>NUCLEOTIDE SEQUENCE [LARGE SCALE GENOMIC DNA]</scope>
    <source>
        <strain evidence="1 2">NAS39</strain>
    </source>
</reference>
<evidence type="ECO:0008006" key="3">
    <source>
        <dbReference type="Google" id="ProtNLM"/>
    </source>
</evidence>
<dbReference type="EMBL" id="JAHWYN010000015">
    <property type="protein sequence ID" value="MBW4361843.1"/>
    <property type="molecule type" value="Genomic_DNA"/>
</dbReference>
<evidence type="ECO:0000313" key="1">
    <source>
        <dbReference type="EMBL" id="MBW4361843.1"/>
    </source>
</evidence>
<organism evidence="1 2">
    <name type="scientific">Flavobacterium taihuense</name>
    <dbReference type="NCBI Taxonomy" id="2857508"/>
    <lineage>
        <taxon>Bacteria</taxon>
        <taxon>Pseudomonadati</taxon>
        <taxon>Bacteroidota</taxon>
        <taxon>Flavobacteriia</taxon>
        <taxon>Flavobacteriales</taxon>
        <taxon>Flavobacteriaceae</taxon>
        <taxon>Flavobacterium</taxon>
    </lineage>
</organism>
<comment type="caution">
    <text evidence="1">The sequence shown here is derived from an EMBL/GenBank/DDBJ whole genome shotgun (WGS) entry which is preliminary data.</text>
</comment>
<evidence type="ECO:0000313" key="2">
    <source>
        <dbReference type="Proteomes" id="UP000812031"/>
    </source>
</evidence>
<proteinExistence type="predicted"/>
<keyword evidence="2" id="KW-1185">Reference proteome</keyword>
<dbReference type="RefSeq" id="WP_219318339.1">
    <property type="nucleotide sequence ID" value="NZ_JAHWYN010000015.1"/>
</dbReference>
<name>A0ABS6XYT9_9FLAO</name>
<gene>
    <name evidence="1" type="ORF">KZH69_15235</name>
</gene>
<sequence length="215" mass="24499">MKKIFLFILIILSINLHAQRIRTFVGVGFYKHTDFNNSIFGSVNTGLEYKVINNFRPEIEIGFMYGTPETLTNYTPTGLAESVFERTTSAINYSFCPKIYFGDQETSDMGVFIRPRYTYSRVFGNTELTKRNPSDLSKPINEKKRASTWDQSFDIGIGVSVNFSEKYYHSADFILYYNNINLGDALNTIDVSRTVNTNNTLGIGLIVYFGGKRKS</sequence>
<protein>
    <recommendedName>
        <fullName evidence="3">Outer membrane protein beta-barrel domain-containing protein</fullName>
    </recommendedName>
</protein>
<dbReference type="Proteomes" id="UP000812031">
    <property type="component" value="Unassembled WGS sequence"/>
</dbReference>